<dbReference type="Proteomes" id="UP000516260">
    <property type="component" value="Chromosome 6"/>
</dbReference>
<sequence length="105" mass="12103">MLWRYIYAMSQISHGRRSPVSGEILLNVEPVAKTTVVRTVHICMKGRKSGYIMGQQSVFIVHKKKSRQCFLLDHPRYLCQQRAVLLRNLKLNPDEKQAEDSCGTD</sequence>
<evidence type="ECO:0000313" key="1">
    <source>
        <dbReference type="EMBL" id="TNM87669.1"/>
    </source>
</evidence>
<accession>A0A4Z2B782</accession>
<organism evidence="1 2">
    <name type="scientific">Takifugu bimaculatus</name>
    <dbReference type="NCBI Taxonomy" id="433685"/>
    <lineage>
        <taxon>Eukaryota</taxon>
        <taxon>Metazoa</taxon>
        <taxon>Chordata</taxon>
        <taxon>Craniata</taxon>
        <taxon>Vertebrata</taxon>
        <taxon>Euteleostomi</taxon>
        <taxon>Actinopterygii</taxon>
        <taxon>Neopterygii</taxon>
        <taxon>Teleostei</taxon>
        <taxon>Neoteleostei</taxon>
        <taxon>Acanthomorphata</taxon>
        <taxon>Eupercaria</taxon>
        <taxon>Tetraodontiformes</taxon>
        <taxon>Tetradontoidea</taxon>
        <taxon>Tetraodontidae</taxon>
        <taxon>Takifugu</taxon>
    </lineage>
</organism>
<dbReference type="EMBL" id="SWLE01000019">
    <property type="protein sequence ID" value="TNM87669.1"/>
    <property type="molecule type" value="Genomic_DNA"/>
</dbReference>
<comment type="caution">
    <text evidence="1">The sequence shown here is derived from an EMBL/GenBank/DDBJ whole genome shotgun (WGS) entry which is preliminary data.</text>
</comment>
<evidence type="ECO:0000313" key="2">
    <source>
        <dbReference type="Proteomes" id="UP000516260"/>
    </source>
</evidence>
<proteinExistence type="predicted"/>
<protein>
    <submittedName>
        <fullName evidence="1">Uncharacterized protein</fullName>
    </submittedName>
</protein>
<reference evidence="1 2" key="1">
    <citation type="submission" date="2019-04" db="EMBL/GenBank/DDBJ databases">
        <title>The sequence and de novo assembly of Takifugu bimaculatus genome using PacBio and Hi-C technologies.</title>
        <authorList>
            <person name="Xu P."/>
            <person name="Liu B."/>
            <person name="Zhou Z."/>
        </authorList>
    </citation>
    <scope>NUCLEOTIDE SEQUENCE [LARGE SCALE GENOMIC DNA]</scope>
    <source>
        <strain evidence="1">TB-2018</strain>
        <tissue evidence="1">Muscle</tissue>
    </source>
</reference>
<dbReference type="AlphaFoldDB" id="A0A4Z2B782"/>
<name>A0A4Z2B782_9TELE</name>
<gene>
    <name evidence="1" type="ORF">fugu_005890</name>
</gene>
<keyword evidence="2" id="KW-1185">Reference proteome</keyword>